<comment type="caution">
    <text evidence="2">The sequence shown here is derived from an EMBL/GenBank/DDBJ whole genome shotgun (WGS) entry which is preliminary data.</text>
</comment>
<dbReference type="Proteomes" id="UP001596383">
    <property type="component" value="Unassembled WGS sequence"/>
</dbReference>
<accession>A0ABD5SNN7</accession>
<dbReference type="RefSeq" id="WP_273737772.1">
    <property type="nucleotide sequence ID" value="NZ_JAQIVI010000097.1"/>
</dbReference>
<proteinExistence type="predicted"/>
<reference evidence="2 3" key="1">
    <citation type="journal article" date="2019" name="Int. J. Syst. Evol. Microbiol.">
        <title>The Global Catalogue of Microorganisms (GCM) 10K type strain sequencing project: providing services to taxonomists for standard genome sequencing and annotation.</title>
        <authorList>
            <consortium name="The Broad Institute Genomics Platform"/>
            <consortium name="The Broad Institute Genome Sequencing Center for Infectious Disease"/>
            <person name="Wu L."/>
            <person name="Ma J."/>
        </authorList>
    </citation>
    <scope>NUCLEOTIDE SEQUENCE [LARGE SCALE GENOMIC DNA]</scope>
    <source>
        <strain evidence="2 3">LMG 29247</strain>
    </source>
</reference>
<name>A0ABD5SNN7_9EURY</name>
<dbReference type="AlphaFoldDB" id="A0ABD5SNN7"/>
<dbReference type="EMBL" id="JBHSWV010000097">
    <property type="protein sequence ID" value="MFC6764710.1"/>
    <property type="molecule type" value="Genomic_DNA"/>
</dbReference>
<keyword evidence="3" id="KW-1185">Reference proteome</keyword>
<keyword evidence="1" id="KW-0812">Transmembrane</keyword>
<sequence length="74" mass="7744">MDPVTWAKSKGLAYVGLEAGAMICIVLLLALTVLKITNVSYEPGINTSLVAVAAIFLAIMGMKFDKPDNDGTSA</sequence>
<evidence type="ECO:0000313" key="3">
    <source>
        <dbReference type="Proteomes" id="UP001596383"/>
    </source>
</evidence>
<feature type="transmembrane region" description="Helical" evidence="1">
    <location>
        <begin position="12"/>
        <end position="33"/>
    </location>
</feature>
<keyword evidence="1" id="KW-0472">Membrane</keyword>
<evidence type="ECO:0000256" key="1">
    <source>
        <dbReference type="SAM" id="Phobius"/>
    </source>
</evidence>
<gene>
    <name evidence="2" type="ORF">ACFQE6_06620</name>
</gene>
<keyword evidence="1" id="KW-1133">Transmembrane helix</keyword>
<organism evidence="2 3">
    <name type="scientific">Natrinema soli</name>
    <dbReference type="NCBI Taxonomy" id="1930624"/>
    <lineage>
        <taxon>Archaea</taxon>
        <taxon>Methanobacteriati</taxon>
        <taxon>Methanobacteriota</taxon>
        <taxon>Stenosarchaea group</taxon>
        <taxon>Halobacteria</taxon>
        <taxon>Halobacteriales</taxon>
        <taxon>Natrialbaceae</taxon>
        <taxon>Natrinema</taxon>
    </lineage>
</organism>
<protein>
    <submittedName>
        <fullName evidence="2">Uncharacterized protein</fullName>
    </submittedName>
</protein>
<evidence type="ECO:0000313" key="2">
    <source>
        <dbReference type="EMBL" id="MFC6764710.1"/>
    </source>
</evidence>
<feature type="transmembrane region" description="Helical" evidence="1">
    <location>
        <begin position="45"/>
        <end position="64"/>
    </location>
</feature>